<keyword evidence="2" id="KW-1185">Reference proteome</keyword>
<protein>
    <submittedName>
        <fullName evidence="1">ESX-1 secretion-associated protein EspH</fullName>
    </submittedName>
</protein>
<sequence length="204" mass="21420">VYSTSYVDAHGTGDLFAALDFSGGVSAESDDSSAAYDMPVAGAADTEEPVYSFEEYLGAEPVQDTDTGIAALAHDCGQPRHTDDSSTELMVTVTNPPESVTVVACASGRLHQIEVWPKATGMSGSELAEEILIIADLAHHQARARQRELLVRDAPVPDLLDNIGVDGTQAVHEFVQSMGLPTPQQAAAATASVFATRYAGGADW</sequence>
<proteinExistence type="predicted"/>
<dbReference type="AlphaFoldDB" id="A0A2K4YGI3"/>
<gene>
    <name evidence="1" type="ORF">MAAFP003_4601</name>
</gene>
<evidence type="ECO:0000313" key="2">
    <source>
        <dbReference type="Proteomes" id="UP000236318"/>
    </source>
</evidence>
<comment type="caution">
    <text evidence="1">The sequence shown here is derived from an EMBL/GenBank/DDBJ whole genome shotgun (WGS) entry which is preliminary data.</text>
</comment>
<organism evidence="1 2">
    <name type="scientific">Mycobacterium ahvazicum</name>
    <dbReference type="NCBI Taxonomy" id="1964395"/>
    <lineage>
        <taxon>Bacteria</taxon>
        <taxon>Bacillati</taxon>
        <taxon>Actinomycetota</taxon>
        <taxon>Actinomycetes</taxon>
        <taxon>Mycobacteriales</taxon>
        <taxon>Mycobacteriaceae</taxon>
        <taxon>Mycobacterium</taxon>
        <taxon>Mycobacterium simiae complex</taxon>
    </lineage>
</organism>
<feature type="non-terminal residue" evidence="1">
    <location>
        <position position="1"/>
    </location>
</feature>
<name>A0A2K4YGI3_9MYCO</name>
<evidence type="ECO:0000313" key="1">
    <source>
        <dbReference type="EMBL" id="SOX55905.1"/>
    </source>
</evidence>
<reference evidence="1" key="1">
    <citation type="submission" date="2018-01" db="EMBL/GenBank/DDBJ databases">
        <authorList>
            <consortium name="Urmite Genomes"/>
        </authorList>
    </citation>
    <scope>NUCLEOTIDE SEQUENCE [LARGE SCALE GENOMIC DNA]</scope>
    <source>
        <strain evidence="1">AFP003</strain>
    </source>
</reference>
<dbReference type="Proteomes" id="UP000236318">
    <property type="component" value="Unassembled WGS sequence"/>
</dbReference>
<dbReference type="EMBL" id="FXEG02000005">
    <property type="protein sequence ID" value="SOX55905.1"/>
    <property type="molecule type" value="Genomic_DNA"/>
</dbReference>
<accession>A0A2K4YGI3</accession>